<dbReference type="Proteomes" id="UP000092321">
    <property type="component" value="Unassembled WGS sequence"/>
</dbReference>
<accession>A0A1B7TJE7</accession>
<keyword evidence="3" id="KW-1185">Reference proteome</keyword>
<keyword evidence="1" id="KW-0472">Membrane</keyword>
<evidence type="ECO:0000313" key="3">
    <source>
        <dbReference type="Proteomes" id="UP000092321"/>
    </source>
</evidence>
<dbReference type="AlphaFoldDB" id="A0A1B7TJE7"/>
<sequence>MKFDFNKIIITFIYINVFVFLTICILPMISVTITNKLYYEMNNKIFRGQGNNKDLLIDNVYEQIDFNPENEMFSIELSRLPVQNFQYNLPSLELFFCM</sequence>
<gene>
    <name evidence="2" type="ORF">HANVADRAFT_84254</name>
</gene>
<proteinExistence type="predicted"/>
<protein>
    <submittedName>
        <fullName evidence="2">Uncharacterized protein</fullName>
    </submittedName>
</protein>
<name>A0A1B7TJE7_9ASCO</name>
<comment type="caution">
    <text evidence="2">The sequence shown here is derived from an EMBL/GenBank/DDBJ whole genome shotgun (WGS) entry which is preliminary data.</text>
</comment>
<evidence type="ECO:0000256" key="1">
    <source>
        <dbReference type="SAM" id="Phobius"/>
    </source>
</evidence>
<evidence type="ECO:0000313" key="2">
    <source>
        <dbReference type="EMBL" id="OBA28849.1"/>
    </source>
</evidence>
<reference evidence="3" key="1">
    <citation type="journal article" date="2016" name="Proc. Natl. Acad. Sci. U.S.A.">
        <title>Comparative genomics of biotechnologically important yeasts.</title>
        <authorList>
            <person name="Riley R."/>
            <person name="Haridas S."/>
            <person name="Wolfe K.H."/>
            <person name="Lopes M.R."/>
            <person name="Hittinger C.T."/>
            <person name="Goeker M."/>
            <person name="Salamov A.A."/>
            <person name="Wisecaver J.H."/>
            <person name="Long T.M."/>
            <person name="Calvey C.H."/>
            <person name="Aerts A.L."/>
            <person name="Barry K.W."/>
            <person name="Choi C."/>
            <person name="Clum A."/>
            <person name="Coughlan A.Y."/>
            <person name="Deshpande S."/>
            <person name="Douglass A.P."/>
            <person name="Hanson S.J."/>
            <person name="Klenk H.-P."/>
            <person name="LaButti K.M."/>
            <person name="Lapidus A."/>
            <person name="Lindquist E.A."/>
            <person name="Lipzen A.M."/>
            <person name="Meier-Kolthoff J.P."/>
            <person name="Ohm R.A."/>
            <person name="Otillar R.P."/>
            <person name="Pangilinan J.L."/>
            <person name="Peng Y."/>
            <person name="Rokas A."/>
            <person name="Rosa C.A."/>
            <person name="Scheuner C."/>
            <person name="Sibirny A.A."/>
            <person name="Slot J.C."/>
            <person name="Stielow J.B."/>
            <person name="Sun H."/>
            <person name="Kurtzman C.P."/>
            <person name="Blackwell M."/>
            <person name="Grigoriev I.V."/>
            <person name="Jeffries T.W."/>
        </authorList>
    </citation>
    <scope>NUCLEOTIDE SEQUENCE [LARGE SCALE GENOMIC DNA]</scope>
    <source>
        <strain evidence="3">NRRL Y-1626</strain>
    </source>
</reference>
<keyword evidence="1" id="KW-0812">Transmembrane</keyword>
<organism evidence="2 3">
    <name type="scientific">Hanseniaspora valbyensis NRRL Y-1626</name>
    <dbReference type="NCBI Taxonomy" id="766949"/>
    <lineage>
        <taxon>Eukaryota</taxon>
        <taxon>Fungi</taxon>
        <taxon>Dikarya</taxon>
        <taxon>Ascomycota</taxon>
        <taxon>Saccharomycotina</taxon>
        <taxon>Saccharomycetes</taxon>
        <taxon>Saccharomycodales</taxon>
        <taxon>Saccharomycodaceae</taxon>
        <taxon>Hanseniaspora</taxon>
    </lineage>
</organism>
<dbReference type="EMBL" id="LXPE01000002">
    <property type="protein sequence ID" value="OBA28849.1"/>
    <property type="molecule type" value="Genomic_DNA"/>
</dbReference>
<feature type="transmembrane region" description="Helical" evidence="1">
    <location>
        <begin position="12"/>
        <end position="33"/>
    </location>
</feature>
<keyword evidence="1" id="KW-1133">Transmembrane helix</keyword>